<evidence type="ECO:0000313" key="8">
    <source>
        <dbReference type="EMBL" id="QQA00274.1"/>
    </source>
</evidence>
<dbReference type="PANTHER" id="PTHR30480">
    <property type="entry name" value="BETA-HEXOSAMINIDASE-RELATED"/>
    <property type="match status" value="1"/>
</dbReference>
<comment type="catalytic activity">
    <reaction evidence="1">
        <text>Hydrolysis of terminal non-reducing N-acetyl-D-hexosamine residues in N-acetyl-beta-D-hexosaminides.</text>
        <dbReference type="EC" id="3.2.1.52"/>
    </reaction>
</comment>
<dbReference type="GO" id="GO:0005975">
    <property type="term" value="P:carbohydrate metabolic process"/>
    <property type="evidence" value="ECO:0007669"/>
    <property type="project" value="InterPro"/>
</dbReference>
<dbReference type="InterPro" id="IPR001764">
    <property type="entry name" value="Glyco_hydro_3_N"/>
</dbReference>
<comment type="similarity">
    <text evidence="2">Belongs to the glycosyl hydrolase 3 family.</text>
</comment>
<evidence type="ECO:0000259" key="7">
    <source>
        <dbReference type="Pfam" id="PF00933"/>
    </source>
</evidence>
<name>A0A7T3RBV8_9SPIR</name>
<evidence type="ECO:0000313" key="9">
    <source>
        <dbReference type="Proteomes" id="UP000595224"/>
    </source>
</evidence>
<keyword evidence="4 8" id="KW-0378">Hydrolase</keyword>
<dbReference type="SUPFAM" id="SSF51445">
    <property type="entry name" value="(Trans)glycosidases"/>
    <property type="match status" value="1"/>
</dbReference>
<accession>A0A7T3RBV8</accession>
<dbReference type="Proteomes" id="UP000595224">
    <property type="component" value="Chromosome"/>
</dbReference>
<evidence type="ECO:0000256" key="4">
    <source>
        <dbReference type="ARBA" id="ARBA00022801"/>
    </source>
</evidence>
<evidence type="ECO:0000256" key="2">
    <source>
        <dbReference type="ARBA" id="ARBA00005336"/>
    </source>
</evidence>
<dbReference type="EMBL" id="CP064936">
    <property type="protein sequence ID" value="QQA00274.1"/>
    <property type="molecule type" value="Genomic_DNA"/>
</dbReference>
<proteinExistence type="inferred from homology"/>
<gene>
    <name evidence="8" type="ORF">IWA51_08305</name>
</gene>
<reference evidence="8 9" key="1">
    <citation type="submission" date="2020-11" db="EMBL/GenBank/DDBJ databases">
        <title>Treponema Peruensis nv. sp., first commensal Treponema isolated from human feces.</title>
        <authorList>
            <person name="Belkhou C."/>
            <person name="Raes J."/>
        </authorList>
    </citation>
    <scope>NUCLEOTIDE SEQUENCE [LARGE SCALE GENOMIC DNA]</scope>
    <source>
        <strain evidence="8 9">RCC2812</strain>
    </source>
</reference>
<dbReference type="KEGG" id="tper:IWA51_08305"/>
<evidence type="ECO:0000256" key="3">
    <source>
        <dbReference type="ARBA" id="ARBA00012663"/>
    </source>
</evidence>
<dbReference type="GO" id="GO:0009254">
    <property type="term" value="P:peptidoglycan turnover"/>
    <property type="evidence" value="ECO:0007669"/>
    <property type="project" value="TreeGrafter"/>
</dbReference>
<dbReference type="InterPro" id="IPR050226">
    <property type="entry name" value="NagZ_Beta-hexosaminidase"/>
</dbReference>
<keyword evidence="6" id="KW-0732">Signal</keyword>
<dbReference type="GO" id="GO:0004563">
    <property type="term" value="F:beta-N-acetylhexosaminidase activity"/>
    <property type="evidence" value="ECO:0007669"/>
    <property type="project" value="UniProtKB-EC"/>
</dbReference>
<dbReference type="InterPro" id="IPR017853">
    <property type="entry name" value="GH"/>
</dbReference>
<keyword evidence="5" id="KW-0326">Glycosidase</keyword>
<protein>
    <recommendedName>
        <fullName evidence="3">beta-N-acetylhexosaminidase</fullName>
        <ecNumber evidence="3">3.2.1.52</ecNumber>
    </recommendedName>
</protein>
<dbReference type="EC" id="3.2.1.52" evidence="3"/>
<organism evidence="8 9">
    <name type="scientific">Treponema peruense</name>
    <dbReference type="NCBI Taxonomy" id="2787628"/>
    <lineage>
        <taxon>Bacteria</taxon>
        <taxon>Pseudomonadati</taxon>
        <taxon>Spirochaetota</taxon>
        <taxon>Spirochaetia</taxon>
        <taxon>Spirochaetales</taxon>
        <taxon>Treponemataceae</taxon>
        <taxon>Treponema</taxon>
    </lineage>
</organism>
<sequence length="409" mass="44333">MVNKSGILKCFFAVAVLFLSNAAADDIDNYLASLSEADAAAQMFLVNIEGNSSYSAVEEIDESPLVPGGCILFSFNIAPSAEQIISYTSSVASYCKKNNKPVPYIAIDQEGGLVNRLRDITSPLPSESRLAARVSPSSAAEIYSAQARQLRALGITMNLAPVAEPSVESNKDFLGTRSFGSVANACVYSFVAISAYEKNGVGSVLKHFPGNTNTDPHTGLPFIELSLKELKENFIVPFAFALESSPSAVLMSHAVTKVADSKTPACLSEYWTREVLQKQLGYGGLIISDDIFMKALADNGFPPEKAVLMAVRAGVDVIMLSEKKFADVVSILLSYAHADKSFSESLKKSQRKIIEFKLSKGILKRQNGKIVSAQAVDSEQSVRDFYSAKKEGDELYRQLFLNGDLNEKK</sequence>
<dbReference type="AlphaFoldDB" id="A0A7T3RBV8"/>
<dbReference type="Gene3D" id="3.20.20.300">
    <property type="entry name" value="Glycoside hydrolase, family 3, N-terminal domain"/>
    <property type="match status" value="1"/>
</dbReference>
<dbReference type="Pfam" id="PF00933">
    <property type="entry name" value="Glyco_hydro_3"/>
    <property type="match status" value="1"/>
</dbReference>
<evidence type="ECO:0000256" key="1">
    <source>
        <dbReference type="ARBA" id="ARBA00001231"/>
    </source>
</evidence>
<dbReference type="InterPro" id="IPR036962">
    <property type="entry name" value="Glyco_hydro_3_N_sf"/>
</dbReference>
<feature type="chain" id="PRO_5032543210" description="beta-N-acetylhexosaminidase" evidence="6">
    <location>
        <begin position="25"/>
        <end position="409"/>
    </location>
</feature>
<dbReference type="RefSeq" id="WP_198442079.1">
    <property type="nucleotide sequence ID" value="NZ_CBCSHE010000001.1"/>
</dbReference>
<feature type="domain" description="Glycoside hydrolase family 3 N-terminal" evidence="7">
    <location>
        <begin position="51"/>
        <end position="354"/>
    </location>
</feature>
<evidence type="ECO:0000256" key="5">
    <source>
        <dbReference type="ARBA" id="ARBA00023295"/>
    </source>
</evidence>
<feature type="signal peptide" evidence="6">
    <location>
        <begin position="1"/>
        <end position="24"/>
    </location>
</feature>
<dbReference type="PANTHER" id="PTHR30480:SF13">
    <property type="entry name" value="BETA-HEXOSAMINIDASE"/>
    <property type="match status" value="1"/>
</dbReference>
<evidence type="ECO:0000256" key="6">
    <source>
        <dbReference type="SAM" id="SignalP"/>
    </source>
</evidence>
<keyword evidence="9" id="KW-1185">Reference proteome</keyword>